<evidence type="ECO:0000259" key="3">
    <source>
        <dbReference type="PROSITE" id="PS50914"/>
    </source>
</evidence>
<feature type="domain" description="CBS" evidence="4">
    <location>
        <begin position="10"/>
        <end position="69"/>
    </location>
</feature>
<comment type="caution">
    <text evidence="5">The sequence shown here is derived from an EMBL/GenBank/DDBJ whole genome shotgun (WGS) entry which is preliminary data.</text>
</comment>
<reference evidence="5" key="1">
    <citation type="submission" date="2022-08" db="EMBL/GenBank/DDBJ databases">
        <authorList>
            <person name="Tistechok S."/>
            <person name="Samborskyy M."/>
            <person name="Roman I."/>
        </authorList>
    </citation>
    <scope>NUCLEOTIDE SEQUENCE</scope>
    <source>
        <strain evidence="5">DSM 103496</strain>
    </source>
</reference>
<dbReference type="PROSITE" id="PS51371">
    <property type="entry name" value="CBS"/>
    <property type="match status" value="2"/>
</dbReference>
<organism evidence="5 6">
    <name type="scientific">Umezawaea endophytica</name>
    <dbReference type="NCBI Taxonomy" id="1654476"/>
    <lineage>
        <taxon>Bacteria</taxon>
        <taxon>Bacillati</taxon>
        <taxon>Actinomycetota</taxon>
        <taxon>Actinomycetes</taxon>
        <taxon>Pseudonocardiales</taxon>
        <taxon>Pseudonocardiaceae</taxon>
        <taxon>Umezawaea</taxon>
    </lineage>
</organism>
<keyword evidence="1 2" id="KW-0129">CBS domain</keyword>
<dbReference type="PROSITE" id="PS50914">
    <property type="entry name" value="BON"/>
    <property type="match status" value="1"/>
</dbReference>
<gene>
    <name evidence="5" type="ORF">NZH93_43245</name>
</gene>
<evidence type="ECO:0000313" key="6">
    <source>
        <dbReference type="Proteomes" id="UP001141259"/>
    </source>
</evidence>
<dbReference type="InterPro" id="IPR000644">
    <property type="entry name" value="CBS_dom"/>
</dbReference>
<dbReference type="EMBL" id="JANYMP010000036">
    <property type="protein sequence ID" value="MCS7483699.1"/>
    <property type="molecule type" value="Genomic_DNA"/>
</dbReference>
<dbReference type="SUPFAM" id="SSF54631">
    <property type="entry name" value="CBS-domain pair"/>
    <property type="match status" value="1"/>
</dbReference>
<accession>A0A9X2VX25</accession>
<dbReference type="Pfam" id="PF04972">
    <property type="entry name" value="BON"/>
    <property type="match status" value="1"/>
</dbReference>
<feature type="domain" description="BON" evidence="3">
    <location>
        <begin position="147"/>
        <end position="225"/>
    </location>
</feature>
<evidence type="ECO:0000256" key="2">
    <source>
        <dbReference type="PROSITE-ProRule" id="PRU00703"/>
    </source>
</evidence>
<keyword evidence="6" id="KW-1185">Reference proteome</keyword>
<evidence type="ECO:0000313" key="5">
    <source>
        <dbReference type="EMBL" id="MCS7483699.1"/>
    </source>
</evidence>
<dbReference type="Proteomes" id="UP001141259">
    <property type="component" value="Unassembled WGS sequence"/>
</dbReference>
<dbReference type="InterPro" id="IPR017080">
    <property type="entry name" value="UCP036990_CBS_BON"/>
</dbReference>
<dbReference type="PANTHER" id="PTHR43080:SF29">
    <property type="entry name" value="OS02G0818000 PROTEIN"/>
    <property type="match status" value="1"/>
</dbReference>
<feature type="domain" description="CBS" evidence="4">
    <location>
        <begin position="94"/>
        <end position="151"/>
    </location>
</feature>
<protein>
    <submittedName>
        <fullName evidence="5">CBS domain-containing protein</fullName>
    </submittedName>
</protein>
<dbReference type="InterPro" id="IPR051257">
    <property type="entry name" value="Diverse_CBS-Domain"/>
</dbReference>
<evidence type="ECO:0000259" key="4">
    <source>
        <dbReference type="PROSITE" id="PS51371"/>
    </source>
</evidence>
<dbReference type="CDD" id="cd04586">
    <property type="entry name" value="CBS_pair_BON_assoc"/>
    <property type="match status" value="1"/>
</dbReference>
<evidence type="ECO:0000256" key="1">
    <source>
        <dbReference type="ARBA" id="ARBA00023122"/>
    </source>
</evidence>
<dbReference type="InterPro" id="IPR046342">
    <property type="entry name" value="CBS_dom_sf"/>
</dbReference>
<dbReference type="RefSeq" id="WP_259629152.1">
    <property type="nucleotide sequence ID" value="NZ_JANYMP010000036.1"/>
</dbReference>
<dbReference type="SMART" id="SM00116">
    <property type="entry name" value="CBS"/>
    <property type="match status" value="2"/>
</dbReference>
<sequence length="231" mass="25067">MREPTVDQVMTRDVVTVRRTTPFKELVELLDDKGFSAVPVVDEENRPIGVVSEADLLAKEEFLGGAAPSPALFSGKARKDRWHKAHGVLAGEVMSSPVITVAPEASVSAAARQLARSGVRRLFVVDPAGALAGVVARRDLLGLFLRDDGEIRADVLQHVFHSVLLADPDTFDVAVERGVVSVRGRLERRSETELAVRLIRATPGVVDVVPTLSYGWDDSDMTIAKSLQPRL</sequence>
<name>A0A9X2VX25_9PSEU</name>
<dbReference type="Pfam" id="PF00571">
    <property type="entry name" value="CBS"/>
    <property type="match status" value="2"/>
</dbReference>
<proteinExistence type="predicted"/>
<dbReference type="InterPro" id="IPR007055">
    <property type="entry name" value="BON_dom"/>
</dbReference>
<dbReference type="PIRSF" id="PIRSF036990">
    <property type="entry name" value="UCP036990_CBS_BON"/>
    <property type="match status" value="1"/>
</dbReference>
<dbReference type="AlphaFoldDB" id="A0A9X2VX25"/>
<dbReference type="PANTHER" id="PTHR43080">
    <property type="entry name" value="CBS DOMAIN-CONTAINING PROTEIN CBSX3, MITOCHONDRIAL"/>
    <property type="match status" value="1"/>
</dbReference>
<dbReference type="Gene3D" id="3.10.580.10">
    <property type="entry name" value="CBS-domain"/>
    <property type="match status" value="1"/>
</dbReference>